<reference evidence="3 4" key="1">
    <citation type="submission" date="2019-01" db="EMBL/GenBank/DDBJ databases">
        <title>Sinorhodobacter populi sp. nov. isolated from the symptomatic bark tissue of Populus euramericana canker.</title>
        <authorList>
            <person name="Xu G."/>
        </authorList>
    </citation>
    <scope>NUCLEOTIDE SEQUENCE [LARGE SCALE GENOMIC DNA]</scope>
    <source>
        <strain evidence="3 4">2D-5</strain>
    </source>
</reference>
<gene>
    <name evidence="3" type="ORF">D2T33_18045</name>
</gene>
<organism evidence="3 4">
    <name type="scientific">Paenirhodobacter populi</name>
    <dbReference type="NCBI Taxonomy" id="2306993"/>
    <lineage>
        <taxon>Bacteria</taxon>
        <taxon>Pseudomonadati</taxon>
        <taxon>Pseudomonadota</taxon>
        <taxon>Alphaproteobacteria</taxon>
        <taxon>Rhodobacterales</taxon>
        <taxon>Rhodobacter group</taxon>
        <taxon>Paenirhodobacter</taxon>
    </lineage>
</organism>
<dbReference type="RefSeq" id="WP_128185055.1">
    <property type="nucleotide sequence ID" value="NZ_SAUV01000014.1"/>
</dbReference>
<evidence type="ECO:0000313" key="3">
    <source>
        <dbReference type="EMBL" id="RWR06798.1"/>
    </source>
</evidence>
<dbReference type="Proteomes" id="UP000285710">
    <property type="component" value="Unassembled WGS sequence"/>
</dbReference>
<evidence type="ECO:0000259" key="2">
    <source>
        <dbReference type="Pfam" id="PF13609"/>
    </source>
</evidence>
<evidence type="ECO:0000256" key="1">
    <source>
        <dbReference type="SAM" id="SignalP"/>
    </source>
</evidence>
<feature type="domain" description="Porin" evidence="2">
    <location>
        <begin position="7"/>
        <end position="306"/>
    </location>
</feature>
<dbReference type="GO" id="GO:0015288">
    <property type="term" value="F:porin activity"/>
    <property type="evidence" value="ECO:0007669"/>
    <property type="project" value="InterPro"/>
</dbReference>
<feature type="chain" id="PRO_5019236250" evidence="1">
    <location>
        <begin position="21"/>
        <end position="329"/>
    </location>
</feature>
<keyword evidence="1" id="KW-0732">Signal</keyword>
<reference evidence="3 4" key="2">
    <citation type="submission" date="2019-01" db="EMBL/GenBank/DDBJ databases">
        <authorList>
            <person name="Li Y."/>
        </authorList>
    </citation>
    <scope>NUCLEOTIDE SEQUENCE [LARGE SCALE GENOMIC DNA]</scope>
    <source>
        <strain evidence="3 4">2D-5</strain>
    </source>
</reference>
<protein>
    <submittedName>
        <fullName evidence="3">Porin</fullName>
    </submittedName>
</protein>
<dbReference type="InterPro" id="IPR033900">
    <property type="entry name" value="Gram_neg_porin_domain"/>
</dbReference>
<accession>A0A443IMJ2</accession>
<proteinExistence type="predicted"/>
<name>A0A443IMJ2_9RHOB</name>
<sequence length="329" mass="35201">MKKVLFATTALVFSAGFAAAEVSISGYGRFGASYDSSKSGDDSKSWIEQRLRFNIDALTTTDGGVEFGGRLRLQYDNRDTAAGRTTNTAPALFYVSYGGLRVEVGNVNTAIDSDPLIYNSEIGITERSFGDPRSNFWTYNSGSYGTDNRSGIYAKYSIAGFTAQASYIDPDQVSDAHPGADLRSEQSVAFSYETGPLTVSTAATWNGAGKKSNTVWYAGAAYQFVEEFTAGLNYIDEGYDGTRNGADYSDLGKTITLYGTYTIDAVSLTGYIANNDADDNKSDTVYGLGAAYDLGGGTKLLGSIERGYGSKSSDTSEETIAQLGVKFNF</sequence>
<dbReference type="InterPro" id="IPR023614">
    <property type="entry name" value="Porin_dom_sf"/>
</dbReference>
<evidence type="ECO:0000313" key="4">
    <source>
        <dbReference type="Proteomes" id="UP000285710"/>
    </source>
</evidence>
<comment type="caution">
    <text evidence="3">The sequence shown here is derived from an EMBL/GenBank/DDBJ whole genome shotgun (WGS) entry which is preliminary data.</text>
</comment>
<dbReference type="AlphaFoldDB" id="A0A443IMJ2"/>
<dbReference type="EMBL" id="SAUW01000025">
    <property type="protein sequence ID" value="RWR06798.1"/>
    <property type="molecule type" value="Genomic_DNA"/>
</dbReference>
<feature type="signal peptide" evidence="1">
    <location>
        <begin position="1"/>
        <end position="20"/>
    </location>
</feature>
<dbReference type="Gene3D" id="2.40.160.10">
    <property type="entry name" value="Porin"/>
    <property type="match status" value="1"/>
</dbReference>
<dbReference type="GO" id="GO:0016020">
    <property type="term" value="C:membrane"/>
    <property type="evidence" value="ECO:0007669"/>
    <property type="project" value="InterPro"/>
</dbReference>
<dbReference type="Pfam" id="PF13609">
    <property type="entry name" value="Porin_4"/>
    <property type="match status" value="1"/>
</dbReference>
<keyword evidence="4" id="KW-1185">Reference proteome</keyword>
<dbReference type="SUPFAM" id="SSF56935">
    <property type="entry name" value="Porins"/>
    <property type="match status" value="1"/>
</dbReference>